<dbReference type="SUPFAM" id="SSF142764">
    <property type="entry name" value="YgbK-like"/>
    <property type="match status" value="1"/>
</dbReference>
<evidence type="ECO:0000256" key="3">
    <source>
        <dbReference type="ARBA" id="ARBA00022741"/>
    </source>
</evidence>
<dbReference type="GO" id="GO:0005524">
    <property type="term" value="F:ATP binding"/>
    <property type="evidence" value="ECO:0007669"/>
    <property type="project" value="UniProtKB-KW"/>
</dbReference>
<gene>
    <name evidence="15" type="ORF">AD934_01825</name>
</gene>
<accession>A0A149S5S2</accession>
<evidence type="ECO:0000256" key="7">
    <source>
        <dbReference type="ARBA" id="ARBA00035898"/>
    </source>
</evidence>
<evidence type="ECO:0000256" key="8">
    <source>
        <dbReference type="ARBA" id="ARBA00036346"/>
    </source>
</evidence>
<proteinExistence type="inferred from homology"/>
<comment type="catalytic activity">
    <reaction evidence="7">
        <text>3-dehydro-L-erythronate + ATP = 3-dehydro-4-O-phospho-L-erythronate + ADP + H(+)</text>
        <dbReference type="Rhea" id="RHEA:52552"/>
        <dbReference type="ChEBI" id="CHEBI:15378"/>
        <dbReference type="ChEBI" id="CHEBI:30616"/>
        <dbReference type="ChEBI" id="CHEBI:136592"/>
        <dbReference type="ChEBI" id="CHEBI:136670"/>
        <dbReference type="ChEBI" id="CHEBI:456216"/>
        <dbReference type="EC" id="2.7.1.217"/>
    </reaction>
</comment>
<dbReference type="InterPro" id="IPR050007">
    <property type="entry name" value="OtnK"/>
</dbReference>
<dbReference type="InterPro" id="IPR010737">
    <property type="entry name" value="4-carb_acid_sugar_kinase_N"/>
</dbReference>
<evidence type="ECO:0000256" key="2">
    <source>
        <dbReference type="ARBA" id="ARBA00022679"/>
    </source>
</evidence>
<organism evidence="15 16">
    <name type="scientific">Gluconobacter oxydans</name>
    <name type="common">Gluconobacter suboxydans</name>
    <dbReference type="NCBI Taxonomy" id="442"/>
    <lineage>
        <taxon>Bacteria</taxon>
        <taxon>Pseudomonadati</taxon>
        <taxon>Pseudomonadota</taxon>
        <taxon>Alphaproteobacteria</taxon>
        <taxon>Acetobacterales</taxon>
        <taxon>Acetobacteraceae</taxon>
        <taxon>Gluconobacter</taxon>
    </lineage>
</organism>
<dbReference type="Gene3D" id="3.40.980.20">
    <property type="entry name" value="Four-carbon acid sugar kinase, nucleotide binding domain"/>
    <property type="match status" value="1"/>
</dbReference>
<evidence type="ECO:0000256" key="4">
    <source>
        <dbReference type="ARBA" id="ARBA00022777"/>
    </source>
</evidence>
<dbReference type="InterPro" id="IPR037051">
    <property type="entry name" value="4-carb_acid_sugar_kinase_N_sf"/>
</dbReference>
<keyword evidence="4" id="KW-0418">Kinase</keyword>
<keyword evidence="3" id="KW-0547">Nucleotide-binding</keyword>
<protein>
    <recommendedName>
        <fullName evidence="11">3-oxo-tetronate kinase</fullName>
        <ecNumber evidence="10">2.7.1.217</ecNumber>
    </recommendedName>
    <alternativeName>
        <fullName evidence="12">3-dehydrotetronate 4-kinase</fullName>
    </alternativeName>
</protein>
<keyword evidence="2" id="KW-0808">Transferase</keyword>
<dbReference type="Pfam" id="PF17042">
    <property type="entry name" value="NBD_C"/>
    <property type="match status" value="1"/>
</dbReference>
<evidence type="ECO:0000313" key="15">
    <source>
        <dbReference type="EMBL" id="KXV22045.1"/>
    </source>
</evidence>
<dbReference type="Gene3D" id="3.40.50.10840">
    <property type="entry name" value="Putative sugar-binding, N-terminal domain"/>
    <property type="match status" value="1"/>
</dbReference>
<evidence type="ECO:0000259" key="13">
    <source>
        <dbReference type="Pfam" id="PF07005"/>
    </source>
</evidence>
<dbReference type="Pfam" id="PF07005">
    <property type="entry name" value="SBD_N"/>
    <property type="match status" value="1"/>
</dbReference>
<sequence length="429" mass="44026">MTRAGALIGCIADDFTGATDIASTLVRAGMKTVQTIGIPEADDPMIADAEAIVVALKSRTIAAEDAVAQSLAALDFLRSAGCQQIVFKYCSTFDSTEKGNIGPVAEALAKVLGQEVTIAAPSFPANGRTVYNGHLFVGHALLNESGMQNHPLTPMKDANLVRVLQAQSTGTVGLIDLSTVLKGAEQIRAEIGKAKAEGATLLVVDAISEADLTVIGQACRDHVLITGGSGIALGLPDNFRASTELSGADAAVLPAVAGKDVVLAGSGSLRTNLQVARWIEAGRPAYRIDVMKLAAGEPVVEEAVAFFDAHADQTVLIYATSPADELRQVQAAIGAQKAGEMVEDALGHIAQSLKNRGVRRFVVAGGETSGAVVQALDVKGLRIGAPIAPGVPATVSTGSVPLALALKSGNFGEADFFEKALLALSGGRS</sequence>
<comment type="catalytic activity">
    <reaction evidence="8">
        <text>3-dehydro-D-erythronate + ATP = 3-dehydro-4-O-phospho-D-erythronate + ADP + H(+)</text>
        <dbReference type="Rhea" id="RHEA:52556"/>
        <dbReference type="ChEBI" id="CHEBI:15378"/>
        <dbReference type="ChEBI" id="CHEBI:30616"/>
        <dbReference type="ChEBI" id="CHEBI:57958"/>
        <dbReference type="ChEBI" id="CHEBI:136593"/>
        <dbReference type="ChEBI" id="CHEBI:456216"/>
        <dbReference type="EC" id="2.7.1.217"/>
    </reaction>
</comment>
<dbReference type="EMBL" id="LHZG01000106">
    <property type="protein sequence ID" value="KXV22045.1"/>
    <property type="molecule type" value="Genomic_DNA"/>
</dbReference>
<feature type="domain" description="Four-carbon acid sugar kinase N-terminal" evidence="13">
    <location>
        <begin position="8"/>
        <end position="234"/>
    </location>
</feature>
<dbReference type="Proteomes" id="UP000075655">
    <property type="component" value="Unassembled WGS sequence"/>
</dbReference>
<evidence type="ECO:0000259" key="14">
    <source>
        <dbReference type="Pfam" id="PF17042"/>
    </source>
</evidence>
<comment type="function">
    <text evidence="9">Catalyzes the ATP-dependent phosphorylation of 3-oxo-tetronate to 3-oxo-tetronate 4-phosphate.</text>
</comment>
<reference evidence="15 16" key="1">
    <citation type="submission" date="2015-06" db="EMBL/GenBank/DDBJ databases">
        <title>Improved classification and identification of acetic acid bacteria using matrix-assisted laser desorption/ionization time-of-flight mass spectrometry; Gluconobacter nephelii and Gluconobacter uchimurae are later heterotypic synonyms of Gluconobacter japonicus and Gluconobacter oxydans, respectively.</title>
        <authorList>
            <person name="Li L."/>
            <person name="Cleenwerck I."/>
            <person name="De Vuyst L."/>
            <person name="Vandamme P."/>
        </authorList>
    </citation>
    <scope>NUCLEOTIDE SEQUENCE [LARGE SCALE GENOMIC DNA]</scope>
    <source>
        <strain evidence="15 16">LMG 1676</strain>
    </source>
</reference>
<comment type="caution">
    <text evidence="15">The sequence shown here is derived from an EMBL/GenBank/DDBJ whole genome shotgun (WGS) entry which is preliminary data.</text>
</comment>
<feature type="domain" description="Four-carbon acid sugar kinase nucleotide binding" evidence="14">
    <location>
        <begin position="261"/>
        <end position="417"/>
    </location>
</feature>
<dbReference type="InterPro" id="IPR042213">
    <property type="entry name" value="NBD_C_sf"/>
</dbReference>
<keyword evidence="6" id="KW-0119">Carbohydrate metabolism</keyword>
<dbReference type="GO" id="GO:0016301">
    <property type="term" value="F:kinase activity"/>
    <property type="evidence" value="ECO:0007669"/>
    <property type="project" value="UniProtKB-KW"/>
</dbReference>
<evidence type="ECO:0000256" key="1">
    <source>
        <dbReference type="ARBA" id="ARBA00005715"/>
    </source>
</evidence>
<keyword evidence="5" id="KW-0067">ATP-binding</keyword>
<dbReference type="AlphaFoldDB" id="A0A149S5S2"/>
<dbReference type="NCBIfam" id="NF043035">
    <property type="entry name" value="OxoTetrKin"/>
    <property type="match status" value="1"/>
</dbReference>
<evidence type="ECO:0000313" key="16">
    <source>
        <dbReference type="Proteomes" id="UP000075655"/>
    </source>
</evidence>
<comment type="similarity">
    <text evidence="1">Belongs to the four-carbon acid sugar kinase family.</text>
</comment>
<evidence type="ECO:0000256" key="10">
    <source>
        <dbReference type="ARBA" id="ARBA00039095"/>
    </source>
</evidence>
<evidence type="ECO:0000256" key="11">
    <source>
        <dbReference type="ARBA" id="ARBA00039461"/>
    </source>
</evidence>
<dbReference type="EC" id="2.7.1.217" evidence="10"/>
<evidence type="ECO:0000256" key="5">
    <source>
        <dbReference type="ARBA" id="ARBA00022840"/>
    </source>
</evidence>
<dbReference type="RefSeq" id="WP_062499814.1">
    <property type="nucleotide sequence ID" value="NZ_JBDNPH010000034.1"/>
</dbReference>
<dbReference type="InterPro" id="IPR031475">
    <property type="entry name" value="NBD_C"/>
</dbReference>
<evidence type="ECO:0000256" key="9">
    <source>
        <dbReference type="ARBA" id="ARBA00037335"/>
    </source>
</evidence>
<dbReference type="PATRIC" id="fig|442.8.peg.87"/>
<evidence type="ECO:0000256" key="6">
    <source>
        <dbReference type="ARBA" id="ARBA00023277"/>
    </source>
</evidence>
<evidence type="ECO:0000256" key="12">
    <source>
        <dbReference type="ARBA" id="ARBA00041377"/>
    </source>
</evidence>
<name>A0A149S5S2_GLUOY</name>